<dbReference type="EMBL" id="VULO01000013">
    <property type="protein sequence ID" value="MSS85222.1"/>
    <property type="molecule type" value="Genomic_DNA"/>
</dbReference>
<proteinExistence type="predicted"/>
<organism evidence="1 2">
    <name type="scientific">Scrofimicrobium canadense</name>
    <dbReference type="NCBI Taxonomy" id="2652290"/>
    <lineage>
        <taxon>Bacteria</taxon>
        <taxon>Bacillati</taxon>
        <taxon>Actinomycetota</taxon>
        <taxon>Actinomycetes</taxon>
        <taxon>Actinomycetales</taxon>
        <taxon>Actinomycetaceae</taxon>
        <taxon>Scrofimicrobium</taxon>
    </lineage>
</organism>
<name>A0A6N7W9V4_9ACTO</name>
<gene>
    <name evidence="1" type="ORF">FYJ24_10745</name>
</gene>
<evidence type="ECO:0000313" key="1">
    <source>
        <dbReference type="EMBL" id="MSS85222.1"/>
    </source>
</evidence>
<dbReference type="Proteomes" id="UP000470875">
    <property type="component" value="Unassembled WGS sequence"/>
</dbReference>
<keyword evidence="2" id="KW-1185">Reference proteome</keyword>
<comment type="caution">
    <text evidence="1">The sequence shown here is derived from an EMBL/GenBank/DDBJ whole genome shotgun (WGS) entry which is preliminary data.</text>
</comment>
<evidence type="ECO:0000313" key="2">
    <source>
        <dbReference type="Proteomes" id="UP000470875"/>
    </source>
</evidence>
<accession>A0A6N7W9V4</accession>
<dbReference type="RefSeq" id="WP_154546282.1">
    <property type="nucleotide sequence ID" value="NZ_VULO01000013.1"/>
</dbReference>
<protein>
    <submittedName>
        <fullName evidence="1">Uncharacterized protein</fullName>
    </submittedName>
</protein>
<reference evidence="1 2" key="1">
    <citation type="submission" date="2019-08" db="EMBL/GenBank/DDBJ databases">
        <title>In-depth cultivation of the pig gut microbiome towards novel bacterial diversity and tailored functional studies.</title>
        <authorList>
            <person name="Wylensek D."/>
            <person name="Hitch T.C.A."/>
            <person name="Clavel T."/>
        </authorList>
    </citation>
    <scope>NUCLEOTIDE SEQUENCE [LARGE SCALE GENOMIC DNA]</scope>
    <source>
        <strain evidence="1 2">WB03_NA08</strain>
    </source>
</reference>
<sequence length="181" mass="18932">MAKHVDKKDKNKKRVLWWRFALAGLAVTGIGAAVTTAAWTDNVWFSAQADTQDFDLKGSVDGVTWHEGQTADSAIEFAVDPNVFSNIVPGGTYTTDLMVKNFSANDALLDVSAQGKGDLFTVGGEELTVNASLSSAGTQVLSPNETATIKITVAADDSLTSAAQGEKGNIIVKIVGSTVAP</sequence>
<dbReference type="AlphaFoldDB" id="A0A6N7W9V4"/>